<gene>
    <name evidence="1" type="ORF">DPMN_014215</name>
</gene>
<reference evidence="1" key="1">
    <citation type="journal article" date="2019" name="bioRxiv">
        <title>The Genome of the Zebra Mussel, Dreissena polymorpha: A Resource for Invasive Species Research.</title>
        <authorList>
            <person name="McCartney M.A."/>
            <person name="Auch B."/>
            <person name="Kono T."/>
            <person name="Mallez S."/>
            <person name="Zhang Y."/>
            <person name="Obille A."/>
            <person name="Becker A."/>
            <person name="Abrahante J.E."/>
            <person name="Garbe J."/>
            <person name="Badalamenti J.P."/>
            <person name="Herman A."/>
            <person name="Mangelson H."/>
            <person name="Liachko I."/>
            <person name="Sullivan S."/>
            <person name="Sone E.D."/>
            <person name="Koren S."/>
            <person name="Silverstein K.A.T."/>
            <person name="Beckman K.B."/>
            <person name="Gohl D.M."/>
        </authorList>
    </citation>
    <scope>NUCLEOTIDE SEQUENCE</scope>
    <source>
        <strain evidence="1">Duluth1</strain>
        <tissue evidence="1">Whole animal</tissue>
    </source>
</reference>
<dbReference type="AlphaFoldDB" id="A0A9D4S4G7"/>
<accession>A0A9D4S4G7</accession>
<dbReference type="EMBL" id="JAIWYP010000001">
    <property type="protein sequence ID" value="KAH3890143.1"/>
    <property type="molecule type" value="Genomic_DNA"/>
</dbReference>
<keyword evidence="2" id="KW-1185">Reference proteome</keyword>
<sequence length="78" mass="8991">MLPISFIRTFRAICYTISFFSRAFTVWEENPAVDLNAEVAEQRLLKEYNDKLIIGEDVVPDPYTLSSGWLGEKKGLNY</sequence>
<reference evidence="1" key="2">
    <citation type="submission" date="2020-11" db="EMBL/GenBank/DDBJ databases">
        <authorList>
            <person name="McCartney M.A."/>
            <person name="Auch B."/>
            <person name="Kono T."/>
            <person name="Mallez S."/>
            <person name="Becker A."/>
            <person name="Gohl D.M."/>
            <person name="Silverstein K.A.T."/>
            <person name="Koren S."/>
            <person name="Bechman K.B."/>
            <person name="Herman A."/>
            <person name="Abrahante J.E."/>
            <person name="Garbe J."/>
        </authorList>
    </citation>
    <scope>NUCLEOTIDE SEQUENCE</scope>
    <source>
        <strain evidence="1">Duluth1</strain>
        <tissue evidence="1">Whole animal</tissue>
    </source>
</reference>
<comment type="caution">
    <text evidence="1">The sequence shown here is derived from an EMBL/GenBank/DDBJ whole genome shotgun (WGS) entry which is preliminary data.</text>
</comment>
<protein>
    <submittedName>
        <fullName evidence="1">Uncharacterized protein</fullName>
    </submittedName>
</protein>
<evidence type="ECO:0000313" key="2">
    <source>
        <dbReference type="Proteomes" id="UP000828390"/>
    </source>
</evidence>
<evidence type="ECO:0000313" key="1">
    <source>
        <dbReference type="EMBL" id="KAH3890143.1"/>
    </source>
</evidence>
<organism evidence="1 2">
    <name type="scientific">Dreissena polymorpha</name>
    <name type="common">Zebra mussel</name>
    <name type="synonym">Mytilus polymorpha</name>
    <dbReference type="NCBI Taxonomy" id="45954"/>
    <lineage>
        <taxon>Eukaryota</taxon>
        <taxon>Metazoa</taxon>
        <taxon>Spiralia</taxon>
        <taxon>Lophotrochozoa</taxon>
        <taxon>Mollusca</taxon>
        <taxon>Bivalvia</taxon>
        <taxon>Autobranchia</taxon>
        <taxon>Heteroconchia</taxon>
        <taxon>Euheterodonta</taxon>
        <taxon>Imparidentia</taxon>
        <taxon>Neoheterodontei</taxon>
        <taxon>Myida</taxon>
        <taxon>Dreissenoidea</taxon>
        <taxon>Dreissenidae</taxon>
        <taxon>Dreissena</taxon>
    </lineage>
</organism>
<proteinExistence type="predicted"/>
<dbReference type="Proteomes" id="UP000828390">
    <property type="component" value="Unassembled WGS sequence"/>
</dbReference>
<name>A0A9D4S4G7_DREPO</name>